<reference evidence="2" key="2">
    <citation type="submission" date="2022-01" db="EMBL/GenBank/DDBJ databases">
        <authorList>
            <person name="Yamashiro T."/>
            <person name="Shiraishi A."/>
            <person name="Satake H."/>
            <person name="Nakayama K."/>
        </authorList>
    </citation>
    <scope>NUCLEOTIDE SEQUENCE</scope>
</reference>
<feature type="compositionally biased region" description="Basic and acidic residues" evidence="1">
    <location>
        <begin position="175"/>
        <end position="189"/>
    </location>
</feature>
<feature type="compositionally biased region" description="Basic and acidic residues" evidence="1">
    <location>
        <begin position="213"/>
        <end position="223"/>
    </location>
</feature>
<comment type="caution">
    <text evidence="2">The sequence shown here is derived from an EMBL/GenBank/DDBJ whole genome shotgun (WGS) entry which is preliminary data.</text>
</comment>
<evidence type="ECO:0000313" key="3">
    <source>
        <dbReference type="Proteomes" id="UP001151760"/>
    </source>
</evidence>
<gene>
    <name evidence="2" type="ORF">Tco_0939403</name>
</gene>
<keyword evidence="3" id="KW-1185">Reference proteome</keyword>
<feature type="region of interest" description="Disordered" evidence="1">
    <location>
        <begin position="304"/>
        <end position="340"/>
    </location>
</feature>
<evidence type="ECO:0000256" key="1">
    <source>
        <dbReference type="SAM" id="MobiDB-lite"/>
    </source>
</evidence>
<evidence type="ECO:0000313" key="2">
    <source>
        <dbReference type="EMBL" id="GJT39538.1"/>
    </source>
</evidence>
<accession>A0ABQ5DMJ8</accession>
<protein>
    <submittedName>
        <fullName evidence="2">Uncharacterized protein</fullName>
    </submittedName>
</protein>
<feature type="compositionally biased region" description="Basic and acidic residues" evidence="1">
    <location>
        <begin position="317"/>
        <end position="340"/>
    </location>
</feature>
<name>A0ABQ5DMJ8_9ASTR</name>
<feature type="compositionally biased region" description="Acidic residues" evidence="1">
    <location>
        <begin position="304"/>
        <end position="316"/>
    </location>
</feature>
<reference evidence="2" key="1">
    <citation type="journal article" date="2022" name="Int. J. Mol. Sci.">
        <title>Draft Genome of Tanacetum Coccineum: Genomic Comparison of Closely Related Tanacetum-Family Plants.</title>
        <authorList>
            <person name="Yamashiro T."/>
            <person name="Shiraishi A."/>
            <person name="Nakayama K."/>
            <person name="Satake H."/>
        </authorList>
    </citation>
    <scope>NUCLEOTIDE SEQUENCE</scope>
</reference>
<sequence length="340" mass="37659">MEPIVEPLELTPSVSSSSKVTIISRFTDCKLSDRKAGSKGISVNPRPFLENEKKKRRSPDCILNHSKDPGPLGDSGALIEENAKNLSSQKKKPQSKMTSLKTFTTPPTKKGHIQPTVTGFHSPLDDGTRKSQPLTKGKPTNAKDAEGNTQPVGIGLPSIPLDEVTSKSKPFLKGRMTDPKDSEGNKKLADMGLPYTVLDEGINKTKPLPEGANIKDKNSERFKPFTNMKSSTPPVTVFSRTDAKYQVDQTQSTRFEVSVPDQHQAKILPEVDRILKPSYSFTVADIQALLEEDKLLEESYDDVLEAEEEMDEDIQEPDTKETQTHHSTEHTTEEPISIEH</sequence>
<feature type="compositionally biased region" description="Polar residues" evidence="1">
    <location>
        <begin position="95"/>
        <end position="107"/>
    </location>
</feature>
<organism evidence="2 3">
    <name type="scientific">Tanacetum coccineum</name>
    <dbReference type="NCBI Taxonomy" id="301880"/>
    <lineage>
        <taxon>Eukaryota</taxon>
        <taxon>Viridiplantae</taxon>
        <taxon>Streptophyta</taxon>
        <taxon>Embryophyta</taxon>
        <taxon>Tracheophyta</taxon>
        <taxon>Spermatophyta</taxon>
        <taxon>Magnoliopsida</taxon>
        <taxon>eudicotyledons</taxon>
        <taxon>Gunneridae</taxon>
        <taxon>Pentapetalae</taxon>
        <taxon>asterids</taxon>
        <taxon>campanulids</taxon>
        <taxon>Asterales</taxon>
        <taxon>Asteraceae</taxon>
        <taxon>Asteroideae</taxon>
        <taxon>Anthemideae</taxon>
        <taxon>Anthemidinae</taxon>
        <taxon>Tanacetum</taxon>
    </lineage>
</organism>
<proteinExistence type="predicted"/>
<dbReference type="EMBL" id="BQNB010015395">
    <property type="protein sequence ID" value="GJT39538.1"/>
    <property type="molecule type" value="Genomic_DNA"/>
</dbReference>
<feature type="region of interest" description="Disordered" evidence="1">
    <location>
        <begin position="33"/>
        <end position="189"/>
    </location>
</feature>
<dbReference type="Proteomes" id="UP001151760">
    <property type="component" value="Unassembled WGS sequence"/>
</dbReference>
<feature type="region of interest" description="Disordered" evidence="1">
    <location>
        <begin position="201"/>
        <end position="235"/>
    </location>
</feature>